<dbReference type="AlphaFoldDB" id="A0A9K3CU61"/>
<dbReference type="EMBL" id="BDIP01000740">
    <property type="protein sequence ID" value="GIQ82567.1"/>
    <property type="molecule type" value="Genomic_DNA"/>
</dbReference>
<protein>
    <submittedName>
        <fullName evidence="3">Uncharacterized protein</fullName>
    </submittedName>
</protein>
<evidence type="ECO:0000313" key="3">
    <source>
        <dbReference type="EMBL" id="GIQ82567.1"/>
    </source>
</evidence>
<name>A0A9K3CU61_9EUKA</name>
<comment type="caution">
    <text evidence="3">The sequence shown here is derived from an EMBL/GenBank/DDBJ whole genome shotgun (WGS) entry which is preliminary data.</text>
</comment>
<keyword evidence="4" id="KW-1185">Reference proteome</keyword>
<feature type="coiled-coil region" evidence="1">
    <location>
        <begin position="95"/>
        <end position="122"/>
    </location>
</feature>
<feature type="non-terminal residue" evidence="3">
    <location>
        <position position="1"/>
    </location>
</feature>
<accession>A0A9K3CU61</accession>
<evidence type="ECO:0000256" key="1">
    <source>
        <dbReference type="SAM" id="Coils"/>
    </source>
</evidence>
<feature type="region of interest" description="Disordered" evidence="2">
    <location>
        <begin position="123"/>
        <end position="146"/>
    </location>
</feature>
<proteinExistence type="predicted"/>
<evidence type="ECO:0000313" key="4">
    <source>
        <dbReference type="Proteomes" id="UP000265618"/>
    </source>
</evidence>
<organism evidence="3 4">
    <name type="scientific">Kipferlia bialata</name>
    <dbReference type="NCBI Taxonomy" id="797122"/>
    <lineage>
        <taxon>Eukaryota</taxon>
        <taxon>Metamonada</taxon>
        <taxon>Carpediemonas-like organisms</taxon>
        <taxon>Kipferlia</taxon>
    </lineage>
</organism>
<dbReference type="Proteomes" id="UP000265618">
    <property type="component" value="Unassembled WGS sequence"/>
</dbReference>
<sequence length="521" mass="56202">RLVTEHTASLRSDMERAWERETALSGETSALRERVASIAEAVARGGSREGERAAQAAQRERVERLEAELGGRIQAVEEGVQREESAREAHREGERQALLQSREALLQTVAEAEASLKTKVEQVQRDLQTHADQERERAGQERQRLQGEWAEQLSSVDRRVADMECEREALGGVVHKIQAQASTAQDSVTRLRQRVLAAETSLDTAVDTYRRETAREKETVASLTQRLDAVEREREAERERDTALEVRCSTLEATLASVVSGVDSVASLGERVSAHAALTVTLSDTCQAVSARVSAVEDTGRDLGQRLDTLDGQTTPLAASLEQCMASLSALSMEIQGVGARQGETDRQVQEMSLSVAGVCEGVSACSDLANTVQQGLASLTQQVERVERESVIPVHEARQRLGTALVDVGSRAAGAVAAVKEGERQVAVLSESVSAMQSRIAALADAVPEDLSLSLSALGERERDLRLRTEGCEAGVQKCRSGIAQALQRVSAYLASLEEGVARATQRAESAIAMCTEDSA</sequence>
<keyword evidence="1" id="KW-0175">Coiled coil</keyword>
<feature type="coiled-coil region" evidence="1">
    <location>
        <begin position="213"/>
        <end position="240"/>
    </location>
</feature>
<evidence type="ECO:0000256" key="2">
    <source>
        <dbReference type="SAM" id="MobiDB-lite"/>
    </source>
</evidence>
<gene>
    <name evidence="3" type="ORF">KIPB_003729</name>
</gene>
<feature type="compositionally biased region" description="Basic and acidic residues" evidence="2">
    <location>
        <begin position="123"/>
        <end position="145"/>
    </location>
</feature>
<reference evidence="3 4" key="1">
    <citation type="journal article" date="2018" name="PLoS ONE">
        <title>The draft genome of Kipferlia bialata reveals reductive genome evolution in fornicate parasites.</title>
        <authorList>
            <person name="Tanifuji G."/>
            <person name="Takabayashi S."/>
            <person name="Kume K."/>
            <person name="Takagi M."/>
            <person name="Nakayama T."/>
            <person name="Kamikawa R."/>
            <person name="Inagaki Y."/>
            <person name="Hashimoto T."/>
        </authorList>
    </citation>
    <scope>NUCLEOTIDE SEQUENCE [LARGE SCALE GENOMIC DNA]</scope>
    <source>
        <strain evidence="3">NY0173</strain>
    </source>
</reference>